<keyword evidence="2 4" id="KW-0547">Nucleotide-binding</keyword>
<evidence type="ECO:0000256" key="2">
    <source>
        <dbReference type="ARBA" id="ARBA00022741"/>
    </source>
</evidence>
<evidence type="ECO:0000256" key="4">
    <source>
        <dbReference type="RuleBase" id="RU003322"/>
    </source>
</evidence>
<evidence type="ECO:0000313" key="6">
    <source>
        <dbReference type="EMBL" id="CAL8085633.1"/>
    </source>
</evidence>
<feature type="transmembrane region" description="Helical" evidence="5">
    <location>
        <begin position="36"/>
        <end position="59"/>
    </location>
</feature>
<name>A0ABP1Q398_9HEXA</name>
<dbReference type="InterPro" id="IPR013126">
    <property type="entry name" value="Hsp_70_fam"/>
</dbReference>
<proteinExistence type="inferred from homology"/>
<keyword evidence="3 4" id="KW-0067">ATP-binding</keyword>
<dbReference type="EMBL" id="CAXLJM020000019">
    <property type="protein sequence ID" value="CAL8085633.1"/>
    <property type="molecule type" value="Genomic_DNA"/>
</dbReference>
<protein>
    <submittedName>
        <fullName evidence="6">Uncharacterized protein</fullName>
    </submittedName>
</protein>
<evidence type="ECO:0000256" key="3">
    <source>
        <dbReference type="ARBA" id="ARBA00022840"/>
    </source>
</evidence>
<keyword evidence="5" id="KW-1133">Transmembrane helix</keyword>
<sequence length="758" mass="86824">MSNMTESFDLQEWEKHDSRHYVRNGVTVNHRSLNSILVVTFGIFLIIIGVCIGVTFFSIHDNNTRLKLTETGLAQIINLHRFSINFEHEYVKFMQKNISDATFDEMANLLELHNTTKENILQKVDKFEKDNETPTTNTDAKTVFRKQLSTKLDSLFIAFSTEYLLKKTSRAETKQEQVSNKIEELFNSITEFKIETREEEAKILVKLLTQKYLQNLELKMYEMESVKELEEFYEPERQRILDEFQASSNNLQLNSLAHEKLKKELESNLNQVFQGLENVGQNWNLTIFKAKQQVQKIYSEEYQHALLEYKGNELLPPQISLEFHEKISNLVISRCVRQNLIPSSIKVIFESKKYLDNTYHQKVMDNAVIGIDFGDKYAHAAVYFQGKIQTIPHIDRSGEIYDSIACYVGLSRYHGYVGQCAEKILETSLQMAPIIYDMKQIMESTSNTTLTTGTSLRTFDAFVEGNDGKIVTGVGFRYPIQFIVSKLFSKIRDNSEALLGVPVSKCVVTFHYYFSNGNTAISEAAKMAGFSQATLLDAHFAAPMAAQYGSSPWNVTQTILYIDFTCRWWWFYGARGYDKIFNFYKYDNDLKESLSKHCNRKFMEIENITETEMTSDGNGQGRIRKRRLLEMCGDAVISLSVLSSTTVIVPNFFRGKDLLVNVTRSEFETMNAATFGNIEIYINIVLNDTETQFRKEDVDEIVMAGDYSEIPRVKEIMRALFPGKVLISSVRPKEVMAYGAAVKGALLSADAIKANTVN</sequence>
<dbReference type="Proteomes" id="UP001642540">
    <property type="component" value="Unassembled WGS sequence"/>
</dbReference>
<evidence type="ECO:0000313" key="7">
    <source>
        <dbReference type="Proteomes" id="UP001642540"/>
    </source>
</evidence>
<dbReference type="Pfam" id="PF00012">
    <property type="entry name" value="HSP70"/>
    <property type="match status" value="2"/>
</dbReference>
<dbReference type="Gene3D" id="3.30.420.40">
    <property type="match status" value="2"/>
</dbReference>
<dbReference type="Gene3D" id="3.90.640.10">
    <property type="entry name" value="Actin, Chain A, domain 4"/>
    <property type="match status" value="1"/>
</dbReference>
<dbReference type="SUPFAM" id="SSF53067">
    <property type="entry name" value="Actin-like ATPase domain"/>
    <property type="match status" value="2"/>
</dbReference>
<evidence type="ECO:0000256" key="1">
    <source>
        <dbReference type="ARBA" id="ARBA00007381"/>
    </source>
</evidence>
<accession>A0ABP1Q398</accession>
<keyword evidence="7" id="KW-1185">Reference proteome</keyword>
<reference evidence="6 7" key="1">
    <citation type="submission" date="2024-08" db="EMBL/GenBank/DDBJ databases">
        <authorList>
            <person name="Cucini C."/>
            <person name="Frati F."/>
        </authorList>
    </citation>
    <scope>NUCLEOTIDE SEQUENCE [LARGE SCALE GENOMIC DNA]</scope>
</reference>
<evidence type="ECO:0000256" key="5">
    <source>
        <dbReference type="SAM" id="Phobius"/>
    </source>
</evidence>
<gene>
    <name evidence="6" type="ORF">ODALV1_LOCUS6177</name>
</gene>
<comment type="caution">
    <text evidence="6">The sequence shown here is derived from an EMBL/GenBank/DDBJ whole genome shotgun (WGS) entry which is preliminary data.</text>
</comment>
<dbReference type="PRINTS" id="PR00301">
    <property type="entry name" value="HEATSHOCK70"/>
</dbReference>
<keyword evidence="5" id="KW-0812">Transmembrane</keyword>
<dbReference type="Gene3D" id="3.30.30.30">
    <property type="match status" value="1"/>
</dbReference>
<keyword evidence="5" id="KW-0472">Membrane</keyword>
<organism evidence="6 7">
    <name type="scientific">Orchesella dallaii</name>
    <dbReference type="NCBI Taxonomy" id="48710"/>
    <lineage>
        <taxon>Eukaryota</taxon>
        <taxon>Metazoa</taxon>
        <taxon>Ecdysozoa</taxon>
        <taxon>Arthropoda</taxon>
        <taxon>Hexapoda</taxon>
        <taxon>Collembola</taxon>
        <taxon>Entomobryomorpha</taxon>
        <taxon>Entomobryoidea</taxon>
        <taxon>Orchesellidae</taxon>
        <taxon>Orchesellinae</taxon>
        <taxon>Orchesella</taxon>
    </lineage>
</organism>
<dbReference type="InterPro" id="IPR043129">
    <property type="entry name" value="ATPase_NBD"/>
</dbReference>
<dbReference type="PANTHER" id="PTHR19375">
    <property type="entry name" value="HEAT SHOCK PROTEIN 70KDA"/>
    <property type="match status" value="1"/>
</dbReference>
<comment type="similarity">
    <text evidence="1 4">Belongs to the heat shock protein 70 family.</text>
</comment>